<evidence type="ECO:0000313" key="3">
    <source>
        <dbReference type="Proteomes" id="UP000188268"/>
    </source>
</evidence>
<dbReference type="CDD" id="cd06222">
    <property type="entry name" value="RNase_H_like"/>
    <property type="match status" value="1"/>
</dbReference>
<dbReference type="PANTHER" id="PTHR47074">
    <property type="entry name" value="BNAC02G40300D PROTEIN"/>
    <property type="match status" value="1"/>
</dbReference>
<evidence type="ECO:0000313" key="2">
    <source>
        <dbReference type="EMBL" id="OMO68763.1"/>
    </source>
</evidence>
<name>A0A1R3HEM8_COCAP</name>
<dbReference type="PANTHER" id="PTHR47074:SF11">
    <property type="entry name" value="REVERSE TRANSCRIPTASE-LIKE PROTEIN"/>
    <property type="match status" value="1"/>
</dbReference>
<dbReference type="OrthoDB" id="1747175at2759"/>
<dbReference type="GO" id="GO:0003676">
    <property type="term" value="F:nucleic acid binding"/>
    <property type="evidence" value="ECO:0007669"/>
    <property type="project" value="InterPro"/>
</dbReference>
<keyword evidence="3" id="KW-1185">Reference proteome</keyword>
<proteinExistence type="predicted"/>
<reference evidence="2 3" key="1">
    <citation type="submission" date="2013-09" db="EMBL/GenBank/DDBJ databases">
        <title>Corchorus capsularis genome sequencing.</title>
        <authorList>
            <person name="Alam M."/>
            <person name="Haque M.S."/>
            <person name="Islam M.S."/>
            <person name="Emdad E.M."/>
            <person name="Islam M.M."/>
            <person name="Ahmed B."/>
            <person name="Halim A."/>
            <person name="Hossen Q.M.M."/>
            <person name="Hossain M.Z."/>
            <person name="Ahmed R."/>
            <person name="Khan M.M."/>
            <person name="Islam R."/>
            <person name="Rashid M.M."/>
            <person name="Khan S.A."/>
            <person name="Rahman M.S."/>
            <person name="Alam M."/>
        </authorList>
    </citation>
    <scope>NUCLEOTIDE SEQUENCE [LARGE SCALE GENOMIC DNA]</scope>
    <source>
        <strain evidence="3">cv. CVL-1</strain>
        <tissue evidence="2">Whole seedling</tissue>
    </source>
</reference>
<sequence>MCLLLDGIPPLAAMVKINVDSAFDEAGGRAVIRDTNSEVLACAIKKCAFVHDSLFAEAFAIRMGKQFAKDEGFHHCVIESDCLVAISTINRKDAAHSKEA</sequence>
<dbReference type="InterPro" id="IPR002156">
    <property type="entry name" value="RNaseH_domain"/>
</dbReference>
<dbReference type="SUPFAM" id="SSF53098">
    <property type="entry name" value="Ribonuclease H-like"/>
    <property type="match status" value="1"/>
</dbReference>
<dbReference type="Gramene" id="OMO68763">
    <property type="protein sequence ID" value="OMO68763"/>
    <property type="gene ID" value="CCACVL1_19846"/>
</dbReference>
<dbReference type="Proteomes" id="UP000188268">
    <property type="component" value="Unassembled WGS sequence"/>
</dbReference>
<dbReference type="AlphaFoldDB" id="A0A1R3HEM8"/>
<organism evidence="2 3">
    <name type="scientific">Corchorus capsularis</name>
    <name type="common">Jute</name>
    <dbReference type="NCBI Taxonomy" id="210143"/>
    <lineage>
        <taxon>Eukaryota</taxon>
        <taxon>Viridiplantae</taxon>
        <taxon>Streptophyta</taxon>
        <taxon>Embryophyta</taxon>
        <taxon>Tracheophyta</taxon>
        <taxon>Spermatophyta</taxon>
        <taxon>Magnoliopsida</taxon>
        <taxon>eudicotyledons</taxon>
        <taxon>Gunneridae</taxon>
        <taxon>Pentapetalae</taxon>
        <taxon>rosids</taxon>
        <taxon>malvids</taxon>
        <taxon>Malvales</taxon>
        <taxon>Malvaceae</taxon>
        <taxon>Grewioideae</taxon>
        <taxon>Apeibeae</taxon>
        <taxon>Corchorus</taxon>
    </lineage>
</organism>
<dbReference type="InterPro" id="IPR044730">
    <property type="entry name" value="RNase_H-like_dom_plant"/>
</dbReference>
<gene>
    <name evidence="2" type="ORF">CCACVL1_19846</name>
</gene>
<dbReference type="EMBL" id="AWWV01012157">
    <property type="protein sequence ID" value="OMO68763.1"/>
    <property type="molecule type" value="Genomic_DNA"/>
</dbReference>
<evidence type="ECO:0000259" key="1">
    <source>
        <dbReference type="Pfam" id="PF13456"/>
    </source>
</evidence>
<dbReference type="InterPro" id="IPR052929">
    <property type="entry name" value="RNase_H-like_EbsB-rel"/>
</dbReference>
<dbReference type="GO" id="GO:0004523">
    <property type="term" value="F:RNA-DNA hybrid ribonuclease activity"/>
    <property type="evidence" value="ECO:0007669"/>
    <property type="project" value="InterPro"/>
</dbReference>
<protein>
    <submittedName>
        <fullName evidence="2">Putative ribonuclease H protein</fullName>
    </submittedName>
</protein>
<dbReference type="Gene3D" id="3.30.420.10">
    <property type="entry name" value="Ribonuclease H-like superfamily/Ribonuclease H"/>
    <property type="match status" value="1"/>
</dbReference>
<accession>A0A1R3HEM8</accession>
<dbReference type="Pfam" id="PF13456">
    <property type="entry name" value="RVT_3"/>
    <property type="match status" value="1"/>
</dbReference>
<dbReference type="InterPro" id="IPR012337">
    <property type="entry name" value="RNaseH-like_sf"/>
</dbReference>
<comment type="caution">
    <text evidence="2">The sequence shown here is derived from an EMBL/GenBank/DDBJ whole genome shotgun (WGS) entry which is preliminary data.</text>
</comment>
<dbReference type="InterPro" id="IPR036397">
    <property type="entry name" value="RNaseH_sf"/>
</dbReference>
<feature type="domain" description="RNase H type-1" evidence="1">
    <location>
        <begin position="24"/>
        <end position="98"/>
    </location>
</feature>